<reference evidence="2 3" key="1">
    <citation type="submission" date="2020-04" db="EMBL/GenBank/DDBJ databases">
        <title>Ferrimonas sp. S7 isolated from sea water.</title>
        <authorList>
            <person name="Bae S.S."/>
            <person name="Baek K."/>
        </authorList>
    </citation>
    <scope>NUCLEOTIDE SEQUENCE [LARGE SCALE GENOMIC DNA]</scope>
    <source>
        <strain evidence="2 3">S7</strain>
    </source>
</reference>
<dbReference type="Proteomes" id="UP000501602">
    <property type="component" value="Chromosome"/>
</dbReference>
<dbReference type="RefSeq" id="WP_168659789.1">
    <property type="nucleotide sequence ID" value="NZ_CP051180.1"/>
</dbReference>
<sequence>MYKVEVEEIESKLNSIRKHKKDFLFLSLLFCGLIALGFAWAGSADDMLLMLLFSFSFVHAFALYYYILPLLGKIDLLEQDIKNLKAATNVEDKRLY</sequence>
<gene>
    <name evidence="2" type="ORF">HER31_06425</name>
</gene>
<protein>
    <submittedName>
        <fullName evidence="2">Uncharacterized protein</fullName>
    </submittedName>
</protein>
<accession>A0A6H1UBR3</accession>
<evidence type="ECO:0000313" key="3">
    <source>
        <dbReference type="Proteomes" id="UP000501602"/>
    </source>
</evidence>
<dbReference type="EMBL" id="CP051180">
    <property type="protein sequence ID" value="QIZ76527.1"/>
    <property type="molecule type" value="Genomic_DNA"/>
</dbReference>
<proteinExistence type="predicted"/>
<keyword evidence="1" id="KW-1133">Transmembrane helix</keyword>
<evidence type="ECO:0000313" key="2">
    <source>
        <dbReference type="EMBL" id="QIZ76527.1"/>
    </source>
</evidence>
<name>A0A6H1UBR3_9GAMM</name>
<organism evidence="2 3">
    <name type="scientific">Ferrimonas lipolytica</name>
    <dbReference type="NCBI Taxonomy" id="2724191"/>
    <lineage>
        <taxon>Bacteria</taxon>
        <taxon>Pseudomonadati</taxon>
        <taxon>Pseudomonadota</taxon>
        <taxon>Gammaproteobacteria</taxon>
        <taxon>Alteromonadales</taxon>
        <taxon>Ferrimonadaceae</taxon>
        <taxon>Ferrimonas</taxon>
    </lineage>
</organism>
<keyword evidence="1" id="KW-0812">Transmembrane</keyword>
<keyword evidence="3" id="KW-1185">Reference proteome</keyword>
<dbReference type="AlphaFoldDB" id="A0A6H1UBR3"/>
<keyword evidence="1" id="KW-0472">Membrane</keyword>
<dbReference type="KEGG" id="fes:HER31_06425"/>
<evidence type="ECO:0000256" key="1">
    <source>
        <dbReference type="SAM" id="Phobius"/>
    </source>
</evidence>
<feature type="transmembrane region" description="Helical" evidence="1">
    <location>
        <begin position="23"/>
        <end position="41"/>
    </location>
</feature>
<feature type="transmembrane region" description="Helical" evidence="1">
    <location>
        <begin position="47"/>
        <end position="67"/>
    </location>
</feature>